<gene>
    <name evidence="2" type="ORF">F444_09767</name>
</gene>
<accession>A0A081A6K3</accession>
<dbReference type="Gene3D" id="3.80.10.10">
    <property type="entry name" value="Ribonuclease Inhibitor"/>
    <property type="match status" value="1"/>
</dbReference>
<dbReference type="OrthoDB" id="119861at2759"/>
<feature type="region of interest" description="Disordered" evidence="1">
    <location>
        <begin position="645"/>
        <end position="667"/>
    </location>
</feature>
<sequence length="667" mass="76907">MELVHLPFPIVQNIIAFAVPGYANYEPPEWRNRRVTSVLKSLKLVSKAWAALMGEIVHQYQDTTLILRFKPYWTPVELQHMYQNATDRGSQIAELIVSMGTIDRWSHYFNMPFGLWDTVENVDIDWPRIFANLPTLKTLNLEAMYINSRHVIGALDAAAIHCFNLETLVLPAQQFGGGDESIQAVLKKLYTAMKRWRVHGNNGGLRHLKVPLRTYREKFKTSREFFDKVVKNCPNVEYLDGYKASLSKTDGLTCNDAWLLTLEDWEKLNVTCAKLREFDWVVAPFGDPFFRVFGEHVKPQMKKLTFGVNMRWSWRLYFHGCSKAADMPPDEEWEDDNYCDRQGYGLHATDPAAALKGCPMLDELVVKLYHAVGRGMYIPPDMGDVNEFPVVEMVNQDIFDDHFCETLASQCPFLTQFVIQEVGEYFNRKELKPISTFTDRGLMALTQLKYLRFLQLRSVNCTGIGILDFLNAQSSEFTGNRSFEISVGGCPEDSMLEFYELVKELLSQLADTSDLPCAQQKFALRIENWSYNSRNSVDPIWSKTYMSELEELMSRVKDAHPSLRQHVVTMDRSGKSFSRIAEFGLYTVHMEPSIYCGWEDWEQEGENEGVTIVEREDLLPPDDRSFDENASDFYGYDDEYLDGDFYDGEGESDIDSEYLEDDSDFEM</sequence>
<organism evidence="2 3">
    <name type="scientific">Phytophthora nicotianae P1976</name>
    <dbReference type="NCBI Taxonomy" id="1317066"/>
    <lineage>
        <taxon>Eukaryota</taxon>
        <taxon>Sar</taxon>
        <taxon>Stramenopiles</taxon>
        <taxon>Oomycota</taxon>
        <taxon>Peronosporomycetes</taxon>
        <taxon>Peronosporales</taxon>
        <taxon>Peronosporaceae</taxon>
        <taxon>Phytophthora</taxon>
    </lineage>
</organism>
<dbReference type="InterPro" id="IPR032675">
    <property type="entry name" value="LRR_dom_sf"/>
</dbReference>
<dbReference type="Proteomes" id="UP000028582">
    <property type="component" value="Unassembled WGS sequence"/>
</dbReference>
<evidence type="ECO:0000256" key="1">
    <source>
        <dbReference type="SAM" id="MobiDB-lite"/>
    </source>
</evidence>
<feature type="region of interest" description="Disordered" evidence="1">
    <location>
        <begin position="619"/>
        <end position="638"/>
    </location>
</feature>
<dbReference type="EMBL" id="ANJA01001795">
    <property type="protein sequence ID" value="ETO74514.1"/>
    <property type="molecule type" value="Genomic_DNA"/>
</dbReference>
<dbReference type="SUPFAM" id="SSF52047">
    <property type="entry name" value="RNI-like"/>
    <property type="match status" value="1"/>
</dbReference>
<reference evidence="2 3" key="1">
    <citation type="submission" date="2013-11" db="EMBL/GenBank/DDBJ databases">
        <title>The Genome Sequence of Phytophthora parasitica P1976.</title>
        <authorList>
            <consortium name="The Broad Institute Genomics Platform"/>
            <person name="Russ C."/>
            <person name="Tyler B."/>
            <person name="Panabieres F."/>
            <person name="Shan W."/>
            <person name="Tripathy S."/>
            <person name="Grunwald N."/>
            <person name="Machado M."/>
            <person name="Johnson C.S."/>
            <person name="Walker B."/>
            <person name="Young S."/>
            <person name="Zeng Q."/>
            <person name="Gargeya S."/>
            <person name="Fitzgerald M."/>
            <person name="Haas B."/>
            <person name="Abouelleil A."/>
            <person name="Allen A.W."/>
            <person name="Alvarado L."/>
            <person name="Arachchi H.M."/>
            <person name="Berlin A.M."/>
            <person name="Chapman S.B."/>
            <person name="Gainer-Dewar J."/>
            <person name="Goldberg J."/>
            <person name="Griggs A."/>
            <person name="Gujja S."/>
            <person name="Hansen M."/>
            <person name="Howarth C."/>
            <person name="Imamovic A."/>
            <person name="Ireland A."/>
            <person name="Larimer J."/>
            <person name="McCowan C."/>
            <person name="Murphy C."/>
            <person name="Pearson M."/>
            <person name="Poon T.W."/>
            <person name="Priest M."/>
            <person name="Roberts A."/>
            <person name="Saif S."/>
            <person name="Shea T."/>
            <person name="Sisk P."/>
            <person name="Sykes S."/>
            <person name="Wortman J."/>
            <person name="Nusbaum C."/>
            <person name="Birren B."/>
        </authorList>
    </citation>
    <scope>NUCLEOTIDE SEQUENCE [LARGE SCALE GENOMIC DNA]</scope>
    <source>
        <strain evidence="2 3">P1976</strain>
    </source>
</reference>
<comment type="caution">
    <text evidence="2">The sequence shown here is derived from an EMBL/GenBank/DDBJ whole genome shotgun (WGS) entry which is preliminary data.</text>
</comment>
<name>A0A081A6K3_PHYNI</name>
<evidence type="ECO:0000313" key="2">
    <source>
        <dbReference type="EMBL" id="ETO74514.1"/>
    </source>
</evidence>
<proteinExistence type="predicted"/>
<dbReference type="AlphaFoldDB" id="A0A081A6K3"/>
<evidence type="ECO:0000313" key="3">
    <source>
        <dbReference type="Proteomes" id="UP000028582"/>
    </source>
</evidence>
<protein>
    <submittedName>
        <fullName evidence="2">Uncharacterized protein</fullName>
    </submittedName>
</protein>